<evidence type="ECO:0000256" key="4">
    <source>
        <dbReference type="ARBA" id="ARBA00022692"/>
    </source>
</evidence>
<keyword evidence="5 10" id="KW-0256">Endoplasmic reticulum</keyword>
<evidence type="ECO:0000313" key="11">
    <source>
        <dbReference type="EMBL" id="KAK1441966.1"/>
    </source>
</evidence>
<feature type="transmembrane region" description="Helical" evidence="10">
    <location>
        <begin position="285"/>
        <end position="305"/>
    </location>
</feature>
<dbReference type="Proteomes" id="UP001230268">
    <property type="component" value="Unassembled WGS sequence"/>
</dbReference>
<dbReference type="Pfam" id="PF04161">
    <property type="entry name" value="Arv1"/>
    <property type="match status" value="1"/>
</dbReference>
<evidence type="ECO:0000256" key="10">
    <source>
        <dbReference type="RuleBase" id="RU368065"/>
    </source>
</evidence>
<comment type="similarity">
    <text evidence="2 10">Belongs to the ARV1 family.</text>
</comment>
<keyword evidence="4 10" id="KW-0812">Transmembrane</keyword>
<name>A0AAD8LMP2_BABGI</name>
<feature type="transmembrane region" description="Helical" evidence="10">
    <location>
        <begin position="229"/>
        <end position="251"/>
    </location>
</feature>
<evidence type="ECO:0000256" key="2">
    <source>
        <dbReference type="ARBA" id="ARBA00009187"/>
    </source>
</evidence>
<dbReference type="GO" id="GO:0006665">
    <property type="term" value="P:sphingolipid metabolic process"/>
    <property type="evidence" value="ECO:0007669"/>
    <property type="project" value="UniProtKB-UniRule"/>
</dbReference>
<keyword evidence="10" id="KW-0746">Sphingolipid metabolism</keyword>
<organism evidence="11 12">
    <name type="scientific">Babesia gibsoni</name>
    <dbReference type="NCBI Taxonomy" id="33632"/>
    <lineage>
        <taxon>Eukaryota</taxon>
        <taxon>Sar</taxon>
        <taxon>Alveolata</taxon>
        <taxon>Apicomplexa</taxon>
        <taxon>Aconoidasida</taxon>
        <taxon>Piroplasmida</taxon>
        <taxon>Babesiidae</taxon>
        <taxon>Babesia</taxon>
    </lineage>
</organism>
<protein>
    <recommendedName>
        <fullName evidence="10">Protein ARV</fullName>
    </recommendedName>
</protein>
<reference evidence="11" key="1">
    <citation type="submission" date="2023-08" db="EMBL/GenBank/DDBJ databases">
        <title>Draft sequence of the Babesia gibsoni genome.</title>
        <authorList>
            <person name="Yamagishi J.Y."/>
            <person name="Xuan X.X."/>
        </authorList>
    </citation>
    <scope>NUCLEOTIDE SEQUENCE</scope>
    <source>
        <strain evidence="11">Azabu</strain>
    </source>
</reference>
<evidence type="ECO:0000256" key="1">
    <source>
        <dbReference type="ARBA" id="ARBA00004477"/>
    </source>
</evidence>
<comment type="subcellular location">
    <subcellularLocation>
        <location evidence="1 10">Endoplasmic reticulum membrane</location>
        <topology evidence="1 10">Multi-pass membrane protein</topology>
    </subcellularLocation>
</comment>
<comment type="function">
    <text evidence="10">Regulates also the sphingolipid metabolism.</text>
</comment>
<dbReference type="GO" id="GO:0032366">
    <property type="term" value="P:intracellular sterol transport"/>
    <property type="evidence" value="ECO:0007669"/>
    <property type="project" value="UniProtKB-UniRule"/>
</dbReference>
<keyword evidence="12" id="KW-1185">Reference proteome</keyword>
<evidence type="ECO:0000256" key="3">
    <source>
        <dbReference type="ARBA" id="ARBA00022448"/>
    </source>
</evidence>
<dbReference type="GO" id="GO:0032541">
    <property type="term" value="C:cortical endoplasmic reticulum"/>
    <property type="evidence" value="ECO:0007669"/>
    <property type="project" value="TreeGrafter"/>
</dbReference>
<evidence type="ECO:0000313" key="12">
    <source>
        <dbReference type="Proteomes" id="UP001230268"/>
    </source>
</evidence>
<dbReference type="AlphaFoldDB" id="A0AAD8LMP2"/>
<keyword evidence="6 10" id="KW-1133">Transmembrane helix</keyword>
<evidence type="ECO:0000256" key="9">
    <source>
        <dbReference type="ARBA" id="ARBA00023136"/>
    </source>
</evidence>
<gene>
    <name evidence="11" type="ORF">BgAZ_502980</name>
</gene>
<keyword evidence="9 10" id="KW-0472">Membrane</keyword>
<dbReference type="PANTHER" id="PTHR14467">
    <property type="entry name" value="ARV1"/>
    <property type="match status" value="1"/>
</dbReference>
<evidence type="ECO:0000256" key="8">
    <source>
        <dbReference type="ARBA" id="ARBA00023098"/>
    </source>
</evidence>
<comment type="function">
    <text evidence="10">Mediator of sterol homeostasis involved in sterol uptake, trafficking and distribution into membranes.</text>
</comment>
<keyword evidence="8 10" id="KW-0443">Lipid metabolism</keyword>
<dbReference type="GO" id="GO:0005789">
    <property type="term" value="C:endoplasmic reticulum membrane"/>
    <property type="evidence" value="ECO:0007669"/>
    <property type="project" value="UniProtKB-SubCell"/>
</dbReference>
<dbReference type="InterPro" id="IPR007290">
    <property type="entry name" value="Arv1"/>
</dbReference>
<feature type="transmembrane region" description="Helical" evidence="10">
    <location>
        <begin position="338"/>
        <end position="357"/>
    </location>
</feature>
<dbReference type="PANTHER" id="PTHR14467:SF0">
    <property type="entry name" value="PROTEIN ARV1"/>
    <property type="match status" value="1"/>
</dbReference>
<dbReference type="GO" id="GO:0016125">
    <property type="term" value="P:sterol metabolic process"/>
    <property type="evidence" value="ECO:0007669"/>
    <property type="project" value="UniProtKB-UniRule"/>
</dbReference>
<dbReference type="GO" id="GO:0005794">
    <property type="term" value="C:Golgi apparatus"/>
    <property type="evidence" value="ECO:0007669"/>
    <property type="project" value="TreeGrafter"/>
</dbReference>
<proteinExistence type="inferred from homology"/>
<evidence type="ECO:0000256" key="6">
    <source>
        <dbReference type="ARBA" id="ARBA00022989"/>
    </source>
</evidence>
<keyword evidence="7 10" id="KW-0445">Lipid transport</keyword>
<dbReference type="EMBL" id="JAVEPI010000005">
    <property type="protein sequence ID" value="KAK1441966.1"/>
    <property type="molecule type" value="Genomic_DNA"/>
</dbReference>
<accession>A0AAD8LMP2</accession>
<dbReference type="GO" id="GO:0097036">
    <property type="term" value="P:regulation of plasma membrane sterol distribution"/>
    <property type="evidence" value="ECO:0007669"/>
    <property type="project" value="UniProtKB-UniRule"/>
</dbReference>
<evidence type="ECO:0000256" key="7">
    <source>
        <dbReference type="ARBA" id="ARBA00023055"/>
    </source>
</evidence>
<sequence length="361" mass="40750">MVVCVHCGAVVPTLYHKSSNESVCLETCNYCGEIADKYVEWDVYITAIELFLLKVPVFRHLIYNKNARPVGGNEKSKRRQISHLLLLFASAVVLDGYRVMVTCRFVTKSQEWCNVETLEQQQQALERSNAFFRQSEFSLDIPYNESLLSCDHIAYFPDSGSSTNLLQNMVQSILASSQVKIIQARKEMGICEGFKPTSIVDQFFVLALQEPSFVTLGNLTCKRFGERNTLLLCLIKLAGYCATLVLIPKIVRKCSNRWKPSDHSKCNVKRPSVERVNAFSSTMDILLAVLLCIHIKALVLMMIIWYPRLSLLGAVEIYAYLSNVLAIHATCNMSIKGSAAAVITAIVVKMIIHFIWLRSKY</sequence>
<evidence type="ECO:0000256" key="5">
    <source>
        <dbReference type="ARBA" id="ARBA00022824"/>
    </source>
</evidence>
<comment type="caution">
    <text evidence="11">The sequence shown here is derived from an EMBL/GenBank/DDBJ whole genome shotgun (WGS) entry which is preliminary data.</text>
</comment>
<keyword evidence="3 10" id="KW-0813">Transport</keyword>